<name>A0A5C3NK57_9APHY</name>
<dbReference type="EMBL" id="ML213061">
    <property type="protein sequence ID" value="TFK77866.1"/>
    <property type="molecule type" value="Genomic_DNA"/>
</dbReference>
<feature type="transmembrane region" description="Helical" evidence="2">
    <location>
        <begin position="72"/>
        <end position="95"/>
    </location>
</feature>
<evidence type="ECO:0000256" key="2">
    <source>
        <dbReference type="SAM" id="Phobius"/>
    </source>
</evidence>
<protein>
    <submittedName>
        <fullName evidence="3">Uncharacterized protein</fullName>
    </submittedName>
</protein>
<dbReference type="InParanoid" id="A0A5C3NK57"/>
<dbReference type="Proteomes" id="UP000308197">
    <property type="component" value="Unassembled WGS sequence"/>
</dbReference>
<accession>A0A5C3NK57</accession>
<sequence length="149" mass="16426">MPRPRLRSEPVASVPPDQHTHLQLIHDHQHGVLFQHNRRHKHDHIDIHRSLDRDQIPAAQPQMHDPAHPLTAVHIAGIAFGGALGVLLLGVFLWLPRRGTFGSGTLLGLKYGDVRHAGWRPDLGEGNVGAEMSQTGKGMRSAGDLRSPF</sequence>
<evidence type="ECO:0000313" key="3">
    <source>
        <dbReference type="EMBL" id="TFK77866.1"/>
    </source>
</evidence>
<keyword evidence="2" id="KW-1133">Transmembrane helix</keyword>
<organism evidence="3 4">
    <name type="scientific">Polyporus arcularius HHB13444</name>
    <dbReference type="NCBI Taxonomy" id="1314778"/>
    <lineage>
        <taxon>Eukaryota</taxon>
        <taxon>Fungi</taxon>
        <taxon>Dikarya</taxon>
        <taxon>Basidiomycota</taxon>
        <taxon>Agaricomycotina</taxon>
        <taxon>Agaricomycetes</taxon>
        <taxon>Polyporales</taxon>
        <taxon>Polyporaceae</taxon>
        <taxon>Polyporus</taxon>
    </lineage>
</organism>
<proteinExistence type="predicted"/>
<evidence type="ECO:0000313" key="4">
    <source>
        <dbReference type="Proteomes" id="UP000308197"/>
    </source>
</evidence>
<keyword evidence="2" id="KW-0812">Transmembrane</keyword>
<keyword evidence="2" id="KW-0472">Membrane</keyword>
<gene>
    <name evidence="3" type="ORF">K466DRAFT_607601</name>
</gene>
<feature type="non-terminal residue" evidence="3">
    <location>
        <position position="149"/>
    </location>
</feature>
<evidence type="ECO:0000256" key="1">
    <source>
        <dbReference type="SAM" id="MobiDB-lite"/>
    </source>
</evidence>
<keyword evidence="4" id="KW-1185">Reference proteome</keyword>
<feature type="region of interest" description="Disordered" evidence="1">
    <location>
        <begin position="125"/>
        <end position="149"/>
    </location>
</feature>
<dbReference type="AlphaFoldDB" id="A0A5C3NK57"/>
<reference evidence="3 4" key="1">
    <citation type="journal article" date="2019" name="Nat. Ecol. Evol.">
        <title>Megaphylogeny resolves global patterns of mushroom evolution.</title>
        <authorList>
            <person name="Varga T."/>
            <person name="Krizsan K."/>
            <person name="Foldi C."/>
            <person name="Dima B."/>
            <person name="Sanchez-Garcia M."/>
            <person name="Sanchez-Ramirez S."/>
            <person name="Szollosi G.J."/>
            <person name="Szarkandi J.G."/>
            <person name="Papp V."/>
            <person name="Albert L."/>
            <person name="Andreopoulos W."/>
            <person name="Angelini C."/>
            <person name="Antonin V."/>
            <person name="Barry K.W."/>
            <person name="Bougher N.L."/>
            <person name="Buchanan P."/>
            <person name="Buyck B."/>
            <person name="Bense V."/>
            <person name="Catcheside P."/>
            <person name="Chovatia M."/>
            <person name="Cooper J."/>
            <person name="Damon W."/>
            <person name="Desjardin D."/>
            <person name="Finy P."/>
            <person name="Geml J."/>
            <person name="Haridas S."/>
            <person name="Hughes K."/>
            <person name="Justo A."/>
            <person name="Karasinski D."/>
            <person name="Kautmanova I."/>
            <person name="Kiss B."/>
            <person name="Kocsube S."/>
            <person name="Kotiranta H."/>
            <person name="LaButti K.M."/>
            <person name="Lechner B.E."/>
            <person name="Liimatainen K."/>
            <person name="Lipzen A."/>
            <person name="Lukacs Z."/>
            <person name="Mihaltcheva S."/>
            <person name="Morgado L.N."/>
            <person name="Niskanen T."/>
            <person name="Noordeloos M.E."/>
            <person name="Ohm R.A."/>
            <person name="Ortiz-Santana B."/>
            <person name="Ovrebo C."/>
            <person name="Racz N."/>
            <person name="Riley R."/>
            <person name="Savchenko A."/>
            <person name="Shiryaev A."/>
            <person name="Soop K."/>
            <person name="Spirin V."/>
            <person name="Szebenyi C."/>
            <person name="Tomsovsky M."/>
            <person name="Tulloss R.E."/>
            <person name="Uehling J."/>
            <person name="Grigoriev I.V."/>
            <person name="Vagvolgyi C."/>
            <person name="Papp T."/>
            <person name="Martin F.M."/>
            <person name="Miettinen O."/>
            <person name="Hibbett D.S."/>
            <person name="Nagy L.G."/>
        </authorList>
    </citation>
    <scope>NUCLEOTIDE SEQUENCE [LARGE SCALE GENOMIC DNA]</scope>
    <source>
        <strain evidence="3 4">HHB13444</strain>
    </source>
</reference>